<dbReference type="GO" id="GO:0004462">
    <property type="term" value="F:lactoylglutathione lyase activity"/>
    <property type="evidence" value="ECO:0007669"/>
    <property type="project" value="InterPro"/>
</dbReference>
<dbReference type="RefSeq" id="WP_086952808.1">
    <property type="nucleotide sequence ID" value="NZ_FWFD01000021.1"/>
</dbReference>
<dbReference type="InterPro" id="IPR018146">
    <property type="entry name" value="Glyoxalase_1_CS"/>
</dbReference>
<dbReference type="PANTHER" id="PTHR43279:SF1">
    <property type="entry name" value="CATECHOL-2,3-DIOXYGENASE"/>
    <property type="match status" value="1"/>
</dbReference>
<name>A0A1X6WSD1_9ENTE</name>
<dbReference type="PROSITE" id="PS00934">
    <property type="entry name" value="GLYOXALASE_I_1"/>
    <property type="match status" value="1"/>
</dbReference>
<protein>
    <submittedName>
        <fullName evidence="3">Glyoxalase family protein</fullName>
    </submittedName>
</protein>
<feature type="domain" description="VOC" evidence="2">
    <location>
        <begin position="11"/>
        <end position="129"/>
    </location>
</feature>
<dbReference type="SUPFAM" id="SSF54593">
    <property type="entry name" value="Glyoxalase/Bleomycin resistance protein/Dihydroxybiphenyl dioxygenase"/>
    <property type="match status" value="2"/>
</dbReference>
<evidence type="ECO:0000313" key="4">
    <source>
        <dbReference type="Proteomes" id="UP000195918"/>
    </source>
</evidence>
<evidence type="ECO:0000313" key="3">
    <source>
        <dbReference type="EMBL" id="SLM87188.1"/>
    </source>
</evidence>
<dbReference type="AlphaFoldDB" id="A0A1X6WSD1"/>
<dbReference type="Pfam" id="PF00903">
    <property type="entry name" value="Glyoxalase"/>
    <property type="match status" value="2"/>
</dbReference>
<dbReference type="PANTHER" id="PTHR43279">
    <property type="entry name" value="CATECHOL-2,3-DIOXYGENASE"/>
    <property type="match status" value="1"/>
</dbReference>
<reference evidence="4" key="1">
    <citation type="submission" date="2017-02" db="EMBL/GenBank/DDBJ databases">
        <authorList>
            <person name="Dridi B."/>
        </authorList>
    </citation>
    <scope>NUCLEOTIDE SEQUENCE [LARGE SCALE GENOMIC DNA]</scope>
    <source>
        <strain evidence="4">bH819</strain>
    </source>
</reference>
<accession>A0A1X6WSD1</accession>
<dbReference type="InterPro" id="IPR029068">
    <property type="entry name" value="Glyas_Bleomycin-R_OHBP_Dase"/>
</dbReference>
<organism evidence="3 4">
    <name type="scientific">Vagococcus fluvialis bH819</name>
    <dbReference type="NCBI Taxonomy" id="1255619"/>
    <lineage>
        <taxon>Bacteria</taxon>
        <taxon>Bacillati</taxon>
        <taxon>Bacillota</taxon>
        <taxon>Bacilli</taxon>
        <taxon>Lactobacillales</taxon>
        <taxon>Enterococcaceae</taxon>
        <taxon>Vagococcus</taxon>
    </lineage>
</organism>
<keyword evidence="1" id="KW-0479">Metal-binding</keyword>
<dbReference type="Proteomes" id="UP000195918">
    <property type="component" value="Unassembled WGS sequence"/>
</dbReference>
<sequence length="291" mass="33088">MGSFSLDPKTNLSSIALKVKDLEKMINFYQRVIGMSAISEENDMAIMGIGSKRKKLIGLIATPDGKEDSNTRTGLYHMAFVLPTREDLALFMKHMMLMNYPIEGQSDHGYSESIYINDPEGNRLEFSWDKPKEKWPLLDGKINGVTKELNMQKFLCGVEGTYEMIPTETKVGHVHLSILDLDQSCEFYVSALGFSIKDDDFANTHFLTVNDYHHQIALNEWTPAIQTPLVKEADLGVDHITFNLPTFESLVLLKEHLEKLEIEFYFNKGKKIIGVNDPNGIQLWFIACKCQ</sequence>
<gene>
    <name evidence="3" type="ORF">FM121_13900</name>
</gene>
<feature type="domain" description="VOC" evidence="2">
    <location>
        <begin position="170"/>
        <end position="288"/>
    </location>
</feature>
<evidence type="ECO:0000259" key="2">
    <source>
        <dbReference type="PROSITE" id="PS51819"/>
    </source>
</evidence>
<dbReference type="InterPro" id="IPR037523">
    <property type="entry name" value="VOC_core"/>
</dbReference>
<evidence type="ECO:0000256" key="1">
    <source>
        <dbReference type="ARBA" id="ARBA00022723"/>
    </source>
</evidence>
<keyword evidence="4" id="KW-1185">Reference proteome</keyword>
<dbReference type="GO" id="GO:0046872">
    <property type="term" value="F:metal ion binding"/>
    <property type="evidence" value="ECO:0007669"/>
    <property type="project" value="UniProtKB-KW"/>
</dbReference>
<dbReference type="InterPro" id="IPR004360">
    <property type="entry name" value="Glyas_Fos-R_dOase_dom"/>
</dbReference>
<dbReference type="EMBL" id="FWFD01000021">
    <property type="protein sequence ID" value="SLM87188.1"/>
    <property type="molecule type" value="Genomic_DNA"/>
</dbReference>
<proteinExistence type="predicted"/>
<dbReference type="PROSITE" id="PS51819">
    <property type="entry name" value="VOC"/>
    <property type="match status" value="2"/>
</dbReference>
<dbReference type="OrthoDB" id="9792626at2"/>
<dbReference type="Gene3D" id="3.10.180.10">
    <property type="entry name" value="2,3-Dihydroxybiphenyl 1,2-Dioxygenase, domain 1"/>
    <property type="match status" value="2"/>
</dbReference>